<dbReference type="OrthoDB" id="307112at2"/>
<dbReference type="AlphaFoldDB" id="A0A1E5LIA1"/>
<comment type="caution">
    <text evidence="1">The sequence shown here is derived from an EMBL/GenBank/DDBJ whole genome shotgun (WGS) entry which is preliminary data.</text>
</comment>
<dbReference type="EMBL" id="MJEH01000008">
    <property type="protein sequence ID" value="OEH93813.1"/>
    <property type="molecule type" value="Genomic_DNA"/>
</dbReference>
<evidence type="ECO:0000313" key="2">
    <source>
        <dbReference type="Proteomes" id="UP000095209"/>
    </source>
</evidence>
<protein>
    <recommendedName>
        <fullName evidence="3">Polymerase nucleotidyl transferase domain-containing protein</fullName>
    </recommendedName>
</protein>
<accession>A0A1E5LIA1</accession>
<sequence length="196" mass="23131">MDILERATQRKKLALEILEKLNLLERWAAIGETYLVGAAAYDLIVSHDIDIETFSEAPNVHKVFELLTSLSSDPNVVQIKYHNYMDSPFNGLYFKLLYRDSQLNVWNIDMWLFSNDHKGPQSKNLVQDMLQTLTDDMKISILLIKEELVRKDIKYSSIYIYQAVIDYNIRTTEEFFDWVKTKEMNKLTTWKPKIRN</sequence>
<keyword evidence="2" id="KW-1185">Reference proteome</keyword>
<evidence type="ECO:0008006" key="3">
    <source>
        <dbReference type="Google" id="ProtNLM"/>
    </source>
</evidence>
<dbReference type="Proteomes" id="UP000095209">
    <property type="component" value="Unassembled WGS sequence"/>
</dbReference>
<reference evidence="1 2" key="1">
    <citation type="submission" date="2016-08" db="EMBL/GenBank/DDBJ databases">
        <title>Genome of Bacillus solimangrovi GH2-4.</title>
        <authorList>
            <person name="Lim S."/>
            <person name="Kim B.-C."/>
        </authorList>
    </citation>
    <scope>NUCLEOTIDE SEQUENCE [LARGE SCALE GENOMIC DNA]</scope>
    <source>
        <strain evidence="1 2">GH2-4</strain>
    </source>
</reference>
<proteinExistence type="predicted"/>
<organism evidence="1 2">
    <name type="scientific">Bacillus solimangrovi</name>
    <dbReference type="NCBI Taxonomy" id="1305675"/>
    <lineage>
        <taxon>Bacteria</taxon>
        <taxon>Bacillati</taxon>
        <taxon>Bacillota</taxon>
        <taxon>Bacilli</taxon>
        <taxon>Bacillales</taxon>
        <taxon>Bacillaceae</taxon>
        <taxon>Bacillus</taxon>
    </lineage>
</organism>
<name>A0A1E5LIA1_9BACI</name>
<evidence type="ECO:0000313" key="1">
    <source>
        <dbReference type="EMBL" id="OEH93813.1"/>
    </source>
</evidence>
<dbReference type="RefSeq" id="WP_069716104.1">
    <property type="nucleotide sequence ID" value="NZ_MJEH01000008.1"/>
</dbReference>
<gene>
    <name evidence="1" type="ORF">BFG57_10845</name>
</gene>